<dbReference type="Proteomes" id="UP000095300">
    <property type="component" value="Unassembled WGS sequence"/>
</dbReference>
<name>A0A1I8Q6C3_STOCA</name>
<keyword evidence="3" id="KW-1185">Reference proteome</keyword>
<evidence type="ECO:0000313" key="3">
    <source>
        <dbReference type="Proteomes" id="UP000095300"/>
    </source>
</evidence>
<sequence length="231" mass="25724">MIGSKENKNRDQSPPCIVPHNSTVNFGRQRGGGLQVMENSADQLKSISSSCPHCQNMAKNFLYLESLIRTNCNSKRKHCSICDSSLAYLEYVNKDILEAFGSFDSIAQASKAFENPKKLSVKGKHENAVKPKIIHPKPSSIEGTEKGKLGTIKKKKPSNNMKTFHTRLSASGLTLKELAGKRSMRKLKHRKAMSKSFVKSEESQPPKKASLGKRKRAHKQQKPIIYDIAST</sequence>
<evidence type="ECO:0000313" key="2">
    <source>
        <dbReference type="EnsemblMetazoa" id="SCAU014317-PA"/>
    </source>
</evidence>
<dbReference type="OrthoDB" id="8035072at2759"/>
<reference evidence="2" key="1">
    <citation type="submission" date="2020-05" db="UniProtKB">
        <authorList>
            <consortium name="EnsemblMetazoa"/>
        </authorList>
    </citation>
    <scope>IDENTIFICATION</scope>
    <source>
        <strain evidence="2">USDA</strain>
    </source>
</reference>
<feature type="region of interest" description="Disordered" evidence="1">
    <location>
        <begin position="186"/>
        <end position="231"/>
    </location>
</feature>
<dbReference type="EnsemblMetazoa" id="SCAU014317-RA">
    <property type="protein sequence ID" value="SCAU014317-PA"/>
    <property type="gene ID" value="SCAU014317"/>
</dbReference>
<accession>A0A1I8Q6C3</accession>
<dbReference type="AlphaFoldDB" id="A0A1I8Q6C3"/>
<organism evidence="2 3">
    <name type="scientific">Stomoxys calcitrans</name>
    <name type="common">Stable fly</name>
    <name type="synonym">Conops calcitrans</name>
    <dbReference type="NCBI Taxonomy" id="35570"/>
    <lineage>
        <taxon>Eukaryota</taxon>
        <taxon>Metazoa</taxon>
        <taxon>Ecdysozoa</taxon>
        <taxon>Arthropoda</taxon>
        <taxon>Hexapoda</taxon>
        <taxon>Insecta</taxon>
        <taxon>Pterygota</taxon>
        <taxon>Neoptera</taxon>
        <taxon>Endopterygota</taxon>
        <taxon>Diptera</taxon>
        <taxon>Brachycera</taxon>
        <taxon>Muscomorpha</taxon>
        <taxon>Muscoidea</taxon>
        <taxon>Muscidae</taxon>
        <taxon>Stomoxys</taxon>
    </lineage>
</organism>
<dbReference type="VEuPathDB" id="VectorBase:SCAU014317"/>
<evidence type="ECO:0000256" key="1">
    <source>
        <dbReference type="SAM" id="MobiDB-lite"/>
    </source>
</evidence>
<protein>
    <submittedName>
        <fullName evidence="2">Uncharacterized protein</fullName>
    </submittedName>
</protein>
<gene>
    <name evidence="2" type="primary">106081165</name>
</gene>
<proteinExistence type="predicted"/>
<feature type="compositionally biased region" description="Basic residues" evidence="1">
    <location>
        <begin position="210"/>
        <end position="221"/>
    </location>
</feature>
<dbReference type="KEGG" id="scac:106081165"/>